<organism evidence="2 3">
    <name type="scientific">Nocardia jiangsuensis</name>
    <dbReference type="NCBI Taxonomy" id="1691563"/>
    <lineage>
        <taxon>Bacteria</taxon>
        <taxon>Bacillati</taxon>
        <taxon>Actinomycetota</taxon>
        <taxon>Actinomycetes</taxon>
        <taxon>Mycobacteriales</taxon>
        <taxon>Nocardiaceae</taxon>
        <taxon>Nocardia</taxon>
    </lineage>
</organism>
<proteinExistence type="predicted"/>
<evidence type="ECO:0000313" key="2">
    <source>
        <dbReference type="EMBL" id="MFC3966366.1"/>
    </source>
</evidence>
<accession>A0ABV8E480</accession>
<dbReference type="RefSeq" id="WP_378617001.1">
    <property type="nucleotide sequence ID" value="NZ_JBHSAX010000033.1"/>
</dbReference>
<keyword evidence="1" id="KW-0812">Transmembrane</keyword>
<protein>
    <recommendedName>
        <fullName evidence="4">SdpI/YhfL family protein</fullName>
    </recommendedName>
</protein>
<keyword evidence="3" id="KW-1185">Reference proteome</keyword>
<sequence length="109" mass="11866">MIFLACCYMASKGYRGLATSRSEGYGEDLPDHLLTDPNCRKKINKMVFLWASAAAVLCLPAIGYLAYILADPDRRLSTSVLVLLTVYGLAVAMIAGYPLEKIKSYGNPA</sequence>
<evidence type="ECO:0000313" key="3">
    <source>
        <dbReference type="Proteomes" id="UP001595696"/>
    </source>
</evidence>
<dbReference type="EMBL" id="JBHSAX010000033">
    <property type="protein sequence ID" value="MFC3966366.1"/>
    <property type="molecule type" value="Genomic_DNA"/>
</dbReference>
<evidence type="ECO:0008006" key="4">
    <source>
        <dbReference type="Google" id="ProtNLM"/>
    </source>
</evidence>
<evidence type="ECO:0000256" key="1">
    <source>
        <dbReference type="SAM" id="Phobius"/>
    </source>
</evidence>
<reference evidence="3" key="1">
    <citation type="journal article" date="2019" name="Int. J. Syst. Evol. Microbiol.">
        <title>The Global Catalogue of Microorganisms (GCM) 10K type strain sequencing project: providing services to taxonomists for standard genome sequencing and annotation.</title>
        <authorList>
            <consortium name="The Broad Institute Genomics Platform"/>
            <consortium name="The Broad Institute Genome Sequencing Center for Infectious Disease"/>
            <person name="Wu L."/>
            <person name="Ma J."/>
        </authorList>
    </citation>
    <scope>NUCLEOTIDE SEQUENCE [LARGE SCALE GENOMIC DNA]</scope>
    <source>
        <strain evidence="3">CGMCC 4.7330</strain>
    </source>
</reference>
<keyword evidence="1" id="KW-1133">Transmembrane helix</keyword>
<dbReference type="Proteomes" id="UP001595696">
    <property type="component" value="Unassembled WGS sequence"/>
</dbReference>
<keyword evidence="1" id="KW-0472">Membrane</keyword>
<gene>
    <name evidence="2" type="ORF">ACFO0B_30660</name>
</gene>
<comment type="caution">
    <text evidence="2">The sequence shown here is derived from an EMBL/GenBank/DDBJ whole genome shotgun (WGS) entry which is preliminary data.</text>
</comment>
<feature type="transmembrane region" description="Helical" evidence="1">
    <location>
        <begin position="47"/>
        <end position="70"/>
    </location>
</feature>
<name>A0ABV8E480_9NOCA</name>
<feature type="transmembrane region" description="Helical" evidence="1">
    <location>
        <begin position="76"/>
        <end position="99"/>
    </location>
</feature>